<feature type="compositionally biased region" description="Basic residues" evidence="1">
    <location>
        <begin position="13"/>
        <end position="25"/>
    </location>
</feature>
<accession>A0A8S3YNB5</accession>
<dbReference type="OrthoDB" id="10017439at2759"/>
<gene>
    <name evidence="2" type="ORF">CUNI_LOCUS2493</name>
</gene>
<sequence>MSSDQIYIVSVGKQKKSKRKKKNKKCSSSDSWKSDVENMKLANDDDKHILENIEIKNLGGNYQDSKNTPSTAKQTLRLPLLVSGTVVSTVTDVVSTVNFPSTSQQSSGRAYNEISNNHCQAQAVDSSSLAQLKNFHVKQKLPSKNKSQRKNSSGKQTSKVKDVFKVTSENNIPLLSSSTSTQNMISSRPLCSNSMDTKNNNNESLRWENILEDSEEEQERIRVYKMNRRKRYLADAQAKGLSWAVSYSVSSPFQVCDNIALTSVKASSTSYIDYRPIRNFGMSQVHSKGGVATVEGY</sequence>
<dbReference type="AlphaFoldDB" id="A0A8S3YNB5"/>
<reference evidence="2" key="1">
    <citation type="submission" date="2021-04" db="EMBL/GenBank/DDBJ databases">
        <authorList>
            <consortium name="Molecular Ecology Group"/>
        </authorList>
    </citation>
    <scope>NUCLEOTIDE SEQUENCE</scope>
</reference>
<feature type="region of interest" description="Disordered" evidence="1">
    <location>
        <begin position="136"/>
        <end position="161"/>
    </location>
</feature>
<dbReference type="Proteomes" id="UP000678393">
    <property type="component" value="Unassembled WGS sequence"/>
</dbReference>
<evidence type="ECO:0000313" key="3">
    <source>
        <dbReference type="Proteomes" id="UP000678393"/>
    </source>
</evidence>
<comment type="caution">
    <text evidence="2">The sequence shown here is derived from an EMBL/GenBank/DDBJ whole genome shotgun (WGS) entry which is preliminary data.</text>
</comment>
<name>A0A8S3YNB5_9EUPU</name>
<feature type="region of interest" description="Disordered" evidence="1">
    <location>
        <begin position="9"/>
        <end position="33"/>
    </location>
</feature>
<dbReference type="PANTHER" id="PTHR36474">
    <property type="entry name" value="PROTEIN LIAT1"/>
    <property type="match status" value="1"/>
</dbReference>
<keyword evidence="3" id="KW-1185">Reference proteome</keyword>
<proteinExistence type="predicted"/>
<dbReference type="EMBL" id="CAJHNH020000324">
    <property type="protein sequence ID" value="CAG5116935.1"/>
    <property type="molecule type" value="Genomic_DNA"/>
</dbReference>
<dbReference type="InterPro" id="IPR038794">
    <property type="entry name" value="LIAT1"/>
</dbReference>
<evidence type="ECO:0000256" key="1">
    <source>
        <dbReference type="SAM" id="MobiDB-lite"/>
    </source>
</evidence>
<dbReference type="PANTHER" id="PTHR36474:SF1">
    <property type="entry name" value="PROTEIN LIAT1"/>
    <property type="match status" value="1"/>
</dbReference>
<feature type="compositionally biased region" description="Basic residues" evidence="1">
    <location>
        <begin position="136"/>
        <end position="149"/>
    </location>
</feature>
<evidence type="ECO:0000313" key="2">
    <source>
        <dbReference type="EMBL" id="CAG5116935.1"/>
    </source>
</evidence>
<organism evidence="2 3">
    <name type="scientific">Candidula unifasciata</name>
    <dbReference type="NCBI Taxonomy" id="100452"/>
    <lineage>
        <taxon>Eukaryota</taxon>
        <taxon>Metazoa</taxon>
        <taxon>Spiralia</taxon>
        <taxon>Lophotrochozoa</taxon>
        <taxon>Mollusca</taxon>
        <taxon>Gastropoda</taxon>
        <taxon>Heterobranchia</taxon>
        <taxon>Euthyneura</taxon>
        <taxon>Panpulmonata</taxon>
        <taxon>Eupulmonata</taxon>
        <taxon>Stylommatophora</taxon>
        <taxon>Helicina</taxon>
        <taxon>Helicoidea</taxon>
        <taxon>Geomitridae</taxon>
        <taxon>Candidula</taxon>
    </lineage>
</organism>
<protein>
    <submittedName>
        <fullName evidence="2">Uncharacterized protein</fullName>
    </submittedName>
</protein>